<feature type="domain" description="Carboxymuconolactone decarboxylase-like" evidence="1">
    <location>
        <begin position="62"/>
        <end position="141"/>
    </location>
</feature>
<dbReference type="Proteomes" id="UP000239724">
    <property type="component" value="Unassembled WGS sequence"/>
</dbReference>
<proteinExistence type="predicted"/>
<protein>
    <recommendedName>
        <fullName evidence="1">Carboxymuconolactone decarboxylase-like domain-containing protein</fullName>
    </recommendedName>
</protein>
<comment type="caution">
    <text evidence="2">The sequence shown here is derived from an EMBL/GenBank/DDBJ whole genome shotgun (WGS) entry which is preliminary data.</text>
</comment>
<dbReference type="AlphaFoldDB" id="A0A2S6N6V4"/>
<name>A0A2S6N6V4_RHOGL</name>
<evidence type="ECO:0000259" key="1">
    <source>
        <dbReference type="Pfam" id="PF02627"/>
    </source>
</evidence>
<dbReference type="Pfam" id="PF02627">
    <property type="entry name" value="CMD"/>
    <property type="match status" value="1"/>
</dbReference>
<evidence type="ECO:0000313" key="2">
    <source>
        <dbReference type="EMBL" id="PPQ30341.1"/>
    </source>
</evidence>
<evidence type="ECO:0000313" key="3">
    <source>
        <dbReference type="Proteomes" id="UP000239724"/>
    </source>
</evidence>
<dbReference type="EMBL" id="NHRY01000214">
    <property type="protein sequence ID" value="PPQ30341.1"/>
    <property type="molecule type" value="Genomic_DNA"/>
</dbReference>
<dbReference type="SUPFAM" id="SSF69118">
    <property type="entry name" value="AhpD-like"/>
    <property type="match status" value="1"/>
</dbReference>
<dbReference type="Gene3D" id="1.20.1290.10">
    <property type="entry name" value="AhpD-like"/>
    <property type="match status" value="1"/>
</dbReference>
<sequence length="210" mass="23323">MLRLDHQRAVCCYTGVEPERAVISDKGLLSAEDEARLQATLRRIAETHGYVSNLMQTVALAPDGLAAFAALAAYTRHGSQLTERQKQLAILIASRDVHYGWAHHAPQARAEGVTEDQLQRLREGRTPRDLTASEQALCEYAFEIAYGRRLPLRVADQMHGHFSPRQIVDLALLIAHAMSVAALALGLDVPLEAPEVLRFELEWQQRRAAG</sequence>
<reference evidence="2 3" key="1">
    <citation type="journal article" date="2018" name="Arch. Microbiol.">
        <title>New insights into the metabolic potential of the phototrophic purple bacterium Rhodopila globiformis DSM 161(T) from its draft genome sequence and evidence for a vanadium-dependent nitrogenase.</title>
        <authorList>
            <person name="Imhoff J.F."/>
            <person name="Rahn T."/>
            <person name="Kunzel S."/>
            <person name="Neulinger S.C."/>
        </authorList>
    </citation>
    <scope>NUCLEOTIDE SEQUENCE [LARGE SCALE GENOMIC DNA]</scope>
    <source>
        <strain evidence="2 3">DSM 161</strain>
    </source>
</reference>
<gene>
    <name evidence="2" type="ORF">CCS01_19485</name>
</gene>
<keyword evidence="3" id="KW-1185">Reference proteome</keyword>
<organism evidence="2 3">
    <name type="scientific">Rhodopila globiformis</name>
    <name type="common">Rhodopseudomonas globiformis</name>
    <dbReference type="NCBI Taxonomy" id="1071"/>
    <lineage>
        <taxon>Bacteria</taxon>
        <taxon>Pseudomonadati</taxon>
        <taxon>Pseudomonadota</taxon>
        <taxon>Alphaproteobacteria</taxon>
        <taxon>Acetobacterales</taxon>
        <taxon>Acetobacteraceae</taxon>
        <taxon>Rhodopila</taxon>
    </lineage>
</organism>
<dbReference type="PANTHER" id="PTHR34846">
    <property type="entry name" value="4-CARBOXYMUCONOLACTONE DECARBOXYLASE FAMILY PROTEIN (AFU_ORTHOLOGUE AFUA_6G11590)"/>
    <property type="match status" value="1"/>
</dbReference>
<dbReference type="PANTHER" id="PTHR34846:SF11">
    <property type="entry name" value="4-CARBOXYMUCONOLACTONE DECARBOXYLASE FAMILY PROTEIN (AFU_ORTHOLOGUE AFUA_6G11590)"/>
    <property type="match status" value="1"/>
</dbReference>
<dbReference type="InterPro" id="IPR029032">
    <property type="entry name" value="AhpD-like"/>
</dbReference>
<dbReference type="GO" id="GO:0051920">
    <property type="term" value="F:peroxiredoxin activity"/>
    <property type="evidence" value="ECO:0007669"/>
    <property type="project" value="InterPro"/>
</dbReference>
<accession>A0A2S6N6V4</accession>
<dbReference type="InterPro" id="IPR003779">
    <property type="entry name" value="CMD-like"/>
</dbReference>